<gene>
    <name evidence="2" type="ORF">WPS_21770</name>
</gene>
<dbReference type="AlphaFoldDB" id="A0AAN1XWY1"/>
<protein>
    <submittedName>
        <fullName evidence="2">Peptidase M13</fullName>
    </submittedName>
</protein>
<dbReference type="RefSeq" id="WP_317994534.1">
    <property type="nucleotide sequence ID" value="NZ_AP025523.1"/>
</dbReference>
<evidence type="ECO:0000259" key="1">
    <source>
        <dbReference type="Pfam" id="PF12697"/>
    </source>
</evidence>
<reference evidence="2 3" key="1">
    <citation type="journal article" date="2022" name="ISME Commun">
        <title>Vulcanimicrobium alpinus gen. nov. sp. nov., the first cultivated representative of the candidate phylum 'Eremiobacterota', is a metabolically versatile aerobic anoxygenic phototroph.</title>
        <authorList>
            <person name="Yabe S."/>
            <person name="Muto K."/>
            <person name="Abe K."/>
            <person name="Yokota A."/>
            <person name="Staudigel H."/>
            <person name="Tebo B.M."/>
        </authorList>
    </citation>
    <scope>NUCLEOTIDE SEQUENCE [LARGE SCALE GENOMIC DNA]</scope>
    <source>
        <strain evidence="2 3">WC8-2</strain>
    </source>
</reference>
<evidence type="ECO:0000313" key="2">
    <source>
        <dbReference type="EMBL" id="BDE06901.1"/>
    </source>
</evidence>
<dbReference type="Proteomes" id="UP001317532">
    <property type="component" value="Chromosome"/>
</dbReference>
<dbReference type="InterPro" id="IPR000073">
    <property type="entry name" value="AB_hydrolase_1"/>
</dbReference>
<dbReference type="SUPFAM" id="SSF53474">
    <property type="entry name" value="alpha/beta-Hydrolases"/>
    <property type="match status" value="1"/>
</dbReference>
<dbReference type="Pfam" id="PF12697">
    <property type="entry name" value="Abhydrolase_6"/>
    <property type="match status" value="1"/>
</dbReference>
<name>A0AAN1XWY1_UNVUL</name>
<dbReference type="InterPro" id="IPR052897">
    <property type="entry name" value="Sec-Metab_Biosynth_Hydrolase"/>
</dbReference>
<organism evidence="2 3">
    <name type="scientific">Vulcanimicrobium alpinum</name>
    <dbReference type="NCBI Taxonomy" id="3016050"/>
    <lineage>
        <taxon>Bacteria</taxon>
        <taxon>Bacillati</taxon>
        <taxon>Vulcanimicrobiota</taxon>
        <taxon>Vulcanimicrobiia</taxon>
        <taxon>Vulcanimicrobiales</taxon>
        <taxon>Vulcanimicrobiaceae</taxon>
        <taxon>Vulcanimicrobium</taxon>
    </lineage>
</organism>
<dbReference type="PANTHER" id="PTHR37017:SF11">
    <property type="entry name" value="ESTERASE_LIPASE_THIOESTERASE DOMAIN-CONTAINING PROTEIN"/>
    <property type="match status" value="1"/>
</dbReference>
<dbReference type="InterPro" id="IPR029058">
    <property type="entry name" value="AB_hydrolase_fold"/>
</dbReference>
<dbReference type="PANTHER" id="PTHR37017">
    <property type="entry name" value="AB HYDROLASE-1 DOMAIN-CONTAINING PROTEIN-RELATED"/>
    <property type="match status" value="1"/>
</dbReference>
<accession>A0AAN1XWY1</accession>
<feature type="domain" description="AB hydrolase-1" evidence="1">
    <location>
        <begin position="5"/>
        <end position="233"/>
    </location>
</feature>
<sequence length="243" mass="25841">MKPNIVLCHGAFADETAWKRVAPLLQQAGAKVAVVTLPGHSDADTARAGAVTLADYVAAVNAKLDEAGPPALLVGHSMGGVAITQTAEQYPDKIRALVYLSAYLPANGKALQDYANDPESKLGPGLKIDAQHGVGTISADTMRAAFFNNTSAADAEAGLARLRPEPLQPFGTPVHTTAQKWGRVPRFYITTLRDQAVGPALQKSMYTAQPVQKVYTLDTDHSSYFSSTDQLAKIILEVRDSLA</sequence>
<proteinExistence type="predicted"/>
<dbReference type="KEGG" id="vab:WPS_21770"/>
<keyword evidence="3" id="KW-1185">Reference proteome</keyword>
<dbReference type="EMBL" id="AP025523">
    <property type="protein sequence ID" value="BDE06901.1"/>
    <property type="molecule type" value="Genomic_DNA"/>
</dbReference>
<dbReference type="Gene3D" id="3.40.50.1820">
    <property type="entry name" value="alpha/beta hydrolase"/>
    <property type="match status" value="1"/>
</dbReference>
<evidence type="ECO:0000313" key="3">
    <source>
        <dbReference type="Proteomes" id="UP001317532"/>
    </source>
</evidence>